<proteinExistence type="predicted"/>
<accession>A0A2P2J078</accession>
<dbReference type="EMBL" id="GGEC01006377">
    <property type="protein sequence ID" value="MBW86860.1"/>
    <property type="molecule type" value="Transcribed_RNA"/>
</dbReference>
<organism evidence="1">
    <name type="scientific">Rhizophora mucronata</name>
    <name type="common">Asiatic mangrove</name>
    <dbReference type="NCBI Taxonomy" id="61149"/>
    <lineage>
        <taxon>Eukaryota</taxon>
        <taxon>Viridiplantae</taxon>
        <taxon>Streptophyta</taxon>
        <taxon>Embryophyta</taxon>
        <taxon>Tracheophyta</taxon>
        <taxon>Spermatophyta</taxon>
        <taxon>Magnoliopsida</taxon>
        <taxon>eudicotyledons</taxon>
        <taxon>Gunneridae</taxon>
        <taxon>Pentapetalae</taxon>
        <taxon>rosids</taxon>
        <taxon>fabids</taxon>
        <taxon>Malpighiales</taxon>
        <taxon>Rhizophoraceae</taxon>
        <taxon>Rhizophora</taxon>
    </lineage>
</organism>
<name>A0A2P2J078_RHIMU</name>
<dbReference type="AlphaFoldDB" id="A0A2P2J078"/>
<reference evidence="1" key="1">
    <citation type="submission" date="2018-02" db="EMBL/GenBank/DDBJ databases">
        <title>Rhizophora mucronata_Transcriptome.</title>
        <authorList>
            <person name="Meera S.P."/>
            <person name="Sreeshan A."/>
            <person name="Augustine A."/>
        </authorList>
    </citation>
    <scope>NUCLEOTIDE SEQUENCE</scope>
    <source>
        <tissue evidence="1">Leaf</tissue>
    </source>
</reference>
<sequence length="63" mass="7313">MNTAEHIITGEKDKQCCQQMKFLNKETNLYKIPPDAIYTGNVPHAIKLGHTRTHIYITFRILL</sequence>
<evidence type="ECO:0000313" key="1">
    <source>
        <dbReference type="EMBL" id="MBW86860.1"/>
    </source>
</evidence>
<protein>
    <submittedName>
        <fullName evidence="1">Uncharacterized protein</fullName>
    </submittedName>
</protein>